<dbReference type="AlphaFoldDB" id="A0A5J5KWN5"/>
<dbReference type="GO" id="GO:0003700">
    <property type="term" value="F:DNA-binding transcription factor activity"/>
    <property type="evidence" value="ECO:0007669"/>
    <property type="project" value="InterPro"/>
</dbReference>
<evidence type="ECO:0000259" key="4">
    <source>
        <dbReference type="PROSITE" id="PS50949"/>
    </source>
</evidence>
<dbReference type="Pfam" id="PF00392">
    <property type="entry name" value="GntR"/>
    <property type="match status" value="1"/>
</dbReference>
<dbReference type="SUPFAM" id="SSF48008">
    <property type="entry name" value="GntR ligand-binding domain-like"/>
    <property type="match status" value="1"/>
</dbReference>
<sequence>MTDPQLISSPLGTRVSVRRHVVDNLRAALISGELRPGETYSAPSLAKKLGVSATPVREAMLDFSRDGMVEVVPNTGFKVTAVDERQLDEIAETRLLLEVPVMGAVAEACTGEVAAAVEALRPLAARLSEAAAAGDLVDYMEADTEFHTRFLALHGNREVVDYVRRLRSRSRLYGLQALADAGVLEETTSEHGKMIEIALERDRTAMEDLVRQHIGHVRGVWAQ</sequence>
<dbReference type="EMBL" id="SZWF01000023">
    <property type="protein sequence ID" value="KAA9393236.1"/>
    <property type="molecule type" value="Genomic_DNA"/>
</dbReference>
<dbReference type="PROSITE" id="PS50949">
    <property type="entry name" value="HTH_GNTR"/>
    <property type="match status" value="1"/>
</dbReference>
<dbReference type="PANTHER" id="PTHR43537:SF45">
    <property type="entry name" value="GNTR FAMILY REGULATORY PROTEIN"/>
    <property type="match status" value="1"/>
</dbReference>
<dbReference type="GO" id="GO:0003677">
    <property type="term" value="F:DNA binding"/>
    <property type="evidence" value="ECO:0007669"/>
    <property type="project" value="UniProtKB-KW"/>
</dbReference>
<keyword evidence="3" id="KW-0804">Transcription</keyword>
<dbReference type="Gene3D" id="1.10.10.10">
    <property type="entry name" value="Winged helix-like DNA-binding domain superfamily/Winged helix DNA-binding domain"/>
    <property type="match status" value="1"/>
</dbReference>
<evidence type="ECO:0000313" key="5">
    <source>
        <dbReference type="EMBL" id="KAA9393236.1"/>
    </source>
</evidence>
<name>A0A5J5KWN5_9MICC</name>
<dbReference type="InterPro" id="IPR000524">
    <property type="entry name" value="Tscrpt_reg_HTH_GntR"/>
</dbReference>
<dbReference type="SMART" id="SM00345">
    <property type="entry name" value="HTH_GNTR"/>
    <property type="match status" value="1"/>
</dbReference>
<dbReference type="PANTHER" id="PTHR43537">
    <property type="entry name" value="TRANSCRIPTIONAL REGULATOR, GNTR FAMILY"/>
    <property type="match status" value="1"/>
</dbReference>
<dbReference type="RefSeq" id="WP_158034781.1">
    <property type="nucleotide sequence ID" value="NZ_ML708627.1"/>
</dbReference>
<feature type="domain" description="HTH gntR-type" evidence="4">
    <location>
        <begin position="15"/>
        <end position="82"/>
    </location>
</feature>
<evidence type="ECO:0000256" key="3">
    <source>
        <dbReference type="ARBA" id="ARBA00023163"/>
    </source>
</evidence>
<proteinExistence type="predicted"/>
<dbReference type="Pfam" id="PF07729">
    <property type="entry name" value="FCD"/>
    <property type="match status" value="1"/>
</dbReference>
<gene>
    <name evidence="5" type="ORF">FCK90_13220</name>
</gene>
<reference evidence="5 6" key="1">
    <citation type="submission" date="2019-05" db="EMBL/GenBank/DDBJ databases">
        <title>Kocuria coralli sp. nov., a novel actinobacterium isolated from coral reef seawater.</title>
        <authorList>
            <person name="Li J."/>
        </authorList>
    </citation>
    <scope>NUCLEOTIDE SEQUENCE [LARGE SCALE GENOMIC DNA]</scope>
    <source>
        <strain evidence="5 6">SCSIO 13007</strain>
    </source>
</reference>
<accession>A0A5J5KWN5</accession>
<dbReference type="SMART" id="SM00895">
    <property type="entry name" value="FCD"/>
    <property type="match status" value="1"/>
</dbReference>
<dbReference type="Proteomes" id="UP000325957">
    <property type="component" value="Unassembled WGS sequence"/>
</dbReference>
<evidence type="ECO:0000313" key="6">
    <source>
        <dbReference type="Proteomes" id="UP000325957"/>
    </source>
</evidence>
<comment type="caution">
    <text evidence="5">The sequence shown here is derived from an EMBL/GenBank/DDBJ whole genome shotgun (WGS) entry which is preliminary data.</text>
</comment>
<organism evidence="5 6">
    <name type="scientific">Kocuria coralli</name>
    <dbReference type="NCBI Taxonomy" id="1461025"/>
    <lineage>
        <taxon>Bacteria</taxon>
        <taxon>Bacillati</taxon>
        <taxon>Actinomycetota</taxon>
        <taxon>Actinomycetes</taxon>
        <taxon>Micrococcales</taxon>
        <taxon>Micrococcaceae</taxon>
        <taxon>Kocuria</taxon>
    </lineage>
</organism>
<dbReference type="InterPro" id="IPR008920">
    <property type="entry name" value="TF_FadR/GntR_C"/>
</dbReference>
<dbReference type="InterPro" id="IPR011711">
    <property type="entry name" value="GntR_C"/>
</dbReference>
<dbReference type="Gene3D" id="1.20.120.530">
    <property type="entry name" value="GntR ligand-binding domain-like"/>
    <property type="match status" value="1"/>
</dbReference>
<keyword evidence="2" id="KW-0238">DNA-binding</keyword>
<protein>
    <submittedName>
        <fullName evidence="5">GntR family transcriptional regulator</fullName>
    </submittedName>
</protein>
<keyword evidence="6" id="KW-1185">Reference proteome</keyword>
<dbReference type="InterPro" id="IPR036388">
    <property type="entry name" value="WH-like_DNA-bd_sf"/>
</dbReference>
<evidence type="ECO:0000256" key="1">
    <source>
        <dbReference type="ARBA" id="ARBA00023015"/>
    </source>
</evidence>
<keyword evidence="1" id="KW-0805">Transcription regulation</keyword>
<dbReference type="OrthoDB" id="9816161at2"/>
<dbReference type="InterPro" id="IPR036390">
    <property type="entry name" value="WH_DNA-bd_sf"/>
</dbReference>
<evidence type="ECO:0000256" key="2">
    <source>
        <dbReference type="ARBA" id="ARBA00023125"/>
    </source>
</evidence>
<dbReference type="SUPFAM" id="SSF46785">
    <property type="entry name" value="Winged helix' DNA-binding domain"/>
    <property type="match status" value="1"/>
</dbReference>